<dbReference type="RefSeq" id="WP_069032597.1">
    <property type="nucleotide sequence ID" value="NZ_MDKC01000002.1"/>
</dbReference>
<keyword evidence="4" id="KW-1185">Reference proteome</keyword>
<protein>
    <recommendedName>
        <fullName evidence="2">UPF0145 protein BED47_04485</fullName>
    </recommendedName>
</protein>
<dbReference type="PANTHER" id="PTHR34068">
    <property type="entry name" value="UPF0145 PROTEIN YBJQ"/>
    <property type="match status" value="1"/>
</dbReference>
<evidence type="ECO:0000313" key="3">
    <source>
        <dbReference type="EMBL" id="ODG93545.1"/>
    </source>
</evidence>
<organism evidence="3 4">
    <name type="scientific">Gottfriedia luciferensis</name>
    <dbReference type="NCBI Taxonomy" id="178774"/>
    <lineage>
        <taxon>Bacteria</taxon>
        <taxon>Bacillati</taxon>
        <taxon>Bacillota</taxon>
        <taxon>Bacilli</taxon>
        <taxon>Bacillales</taxon>
        <taxon>Bacillaceae</taxon>
        <taxon>Gottfriedia</taxon>
    </lineage>
</organism>
<dbReference type="InterPro" id="IPR002765">
    <property type="entry name" value="UPF0145_YbjQ-like"/>
</dbReference>
<evidence type="ECO:0000256" key="1">
    <source>
        <dbReference type="ARBA" id="ARBA00010751"/>
    </source>
</evidence>
<gene>
    <name evidence="3" type="ORF">BED47_04485</name>
</gene>
<dbReference type="EMBL" id="MDKC01000002">
    <property type="protein sequence ID" value="ODG93545.1"/>
    <property type="molecule type" value="Genomic_DNA"/>
</dbReference>
<sequence>MIVVTTENIEGYKLVEVKGPVFGVIVRSRGLGGDILAGLKSLVGGEIKQYTAMLEDARKEAMNRMTKNASEMDANAIIMMRFDSGEIGQNMSEIVAYGTAVVVEKI</sequence>
<dbReference type="InterPro" id="IPR035439">
    <property type="entry name" value="UPF0145_dom_sf"/>
</dbReference>
<evidence type="ECO:0000256" key="2">
    <source>
        <dbReference type="HAMAP-Rule" id="MF_00338"/>
    </source>
</evidence>
<reference evidence="3 4" key="1">
    <citation type="submission" date="2016-07" db="EMBL/GenBank/DDBJ databases">
        <authorList>
            <person name="Townsley L."/>
            <person name="Shank E.A."/>
        </authorList>
    </citation>
    <scope>NUCLEOTIDE SEQUENCE [LARGE SCALE GENOMIC DNA]</scope>
    <source>
        <strain evidence="3 4">CH01</strain>
    </source>
</reference>
<dbReference type="SUPFAM" id="SSF117782">
    <property type="entry name" value="YbjQ-like"/>
    <property type="match status" value="1"/>
</dbReference>
<proteinExistence type="inferred from homology"/>
<evidence type="ECO:0000313" key="4">
    <source>
        <dbReference type="Proteomes" id="UP000094580"/>
    </source>
</evidence>
<comment type="similarity">
    <text evidence="1 2">Belongs to the UPF0145 family.</text>
</comment>
<comment type="caution">
    <text evidence="3">The sequence shown here is derived from an EMBL/GenBank/DDBJ whole genome shotgun (WGS) entry which is preliminary data.</text>
</comment>
<name>A0ABX2ZUQ5_9BACI</name>
<dbReference type="Proteomes" id="UP000094580">
    <property type="component" value="Unassembled WGS sequence"/>
</dbReference>
<dbReference type="HAMAP" id="MF_00338">
    <property type="entry name" value="UPF0145"/>
    <property type="match status" value="1"/>
</dbReference>
<dbReference type="Pfam" id="PF01906">
    <property type="entry name" value="YbjQ_1"/>
    <property type="match status" value="1"/>
</dbReference>
<dbReference type="PANTHER" id="PTHR34068:SF2">
    <property type="entry name" value="UPF0145 PROTEIN SCO3412"/>
    <property type="match status" value="1"/>
</dbReference>
<accession>A0ABX2ZUQ5</accession>
<dbReference type="Gene3D" id="3.30.110.70">
    <property type="entry name" value="Hypothetical protein apc22750. Chain B"/>
    <property type="match status" value="1"/>
</dbReference>